<sequence>MHHLQTGAYPQIKLLEQLPDRGAPKGTRR</sequence>
<feature type="region of interest" description="Disordered" evidence="1">
    <location>
        <begin position="1"/>
        <end position="29"/>
    </location>
</feature>
<evidence type="ECO:0000256" key="1">
    <source>
        <dbReference type="SAM" id="MobiDB-lite"/>
    </source>
</evidence>
<organism evidence="2">
    <name type="scientific">Arundo donax</name>
    <name type="common">Giant reed</name>
    <name type="synonym">Donax arundinaceus</name>
    <dbReference type="NCBI Taxonomy" id="35708"/>
    <lineage>
        <taxon>Eukaryota</taxon>
        <taxon>Viridiplantae</taxon>
        <taxon>Streptophyta</taxon>
        <taxon>Embryophyta</taxon>
        <taxon>Tracheophyta</taxon>
        <taxon>Spermatophyta</taxon>
        <taxon>Magnoliopsida</taxon>
        <taxon>Liliopsida</taxon>
        <taxon>Poales</taxon>
        <taxon>Poaceae</taxon>
        <taxon>PACMAD clade</taxon>
        <taxon>Arundinoideae</taxon>
        <taxon>Arundineae</taxon>
        <taxon>Arundo</taxon>
    </lineage>
</organism>
<reference evidence="2" key="1">
    <citation type="submission" date="2014-09" db="EMBL/GenBank/DDBJ databases">
        <authorList>
            <person name="Magalhaes I.L.F."/>
            <person name="Oliveira U."/>
            <person name="Santos F.R."/>
            <person name="Vidigal T.H.D.A."/>
            <person name="Brescovit A.D."/>
            <person name="Santos A.J."/>
        </authorList>
    </citation>
    <scope>NUCLEOTIDE SEQUENCE</scope>
    <source>
        <tissue evidence="2">Shoot tissue taken approximately 20 cm above the soil surface</tissue>
    </source>
</reference>
<dbReference type="EMBL" id="GBRH01201862">
    <property type="protein sequence ID" value="JAD96033.1"/>
    <property type="molecule type" value="Transcribed_RNA"/>
</dbReference>
<proteinExistence type="predicted"/>
<reference evidence="2" key="2">
    <citation type="journal article" date="2015" name="Data Brief">
        <title>Shoot transcriptome of the giant reed, Arundo donax.</title>
        <authorList>
            <person name="Barrero R.A."/>
            <person name="Guerrero F.D."/>
            <person name="Moolhuijzen P."/>
            <person name="Goolsby J.A."/>
            <person name="Tidwell J."/>
            <person name="Bellgard S.E."/>
            <person name="Bellgard M.I."/>
        </authorList>
    </citation>
    <scope>NUCLEOTIDE SEQUENCE</scope>
    <source>
        <tissue evidence="2">Shoot tissue taken approximately 20 cm above the soil surface</tissue>
    </source>
</reference>
<name>A0A0A9EAH3_ARUDO</name>
<evidence type="ECO:0000313" key="2">
    <source>
        <dbReference type="EMBL" id="JAD96033.1"/>
    </source>
</evidence>
<dbReference type="AlphaFoldDB" id="A0A0A9EAH3"/>
<protein>
    <submittedName>
        <fullName evidence="2">Uncharacterized protein</fullName>
    </submittedName>
</protein>
<accession>A0A0A9EAH3</accession>